<dbReference type="Proteomes" id="UP000257109">
    <property type="component" value="Unassembled WGS sequence"/>
</dbReference>
<dbReference type="PANTHER" id="PTHR11439:SF467">
    <property type="entry name" value="INTEGRASE CATALYTIC DOMAIN-CONTAINING PROTEIN"/>
    <property type="match status" value="1"/>
</dbReference>
<evidence type="ECO:0000313" key="2">
    <source>
        <dbReference type="Proteomes" id="UP000257109"/>
    </source>
</evidence>
<sequence length="184" mass="21667">MKDSKPGDTLIVKGDKFILKQFPNNVLERNEILNIAIVVGVWDKYLSNPRMQHWKAVKCVMHYLKRTKGYMLTYRMFEGLEIIRYSDSNFARCQDSKCSTYGYIYMLVIDDIKRLLKIYYDNKSFIPITTKVVQSQSLSTSSFWVIIERVQNKQIFIKHIGTIFMLADSLTKELIPKVFHEYIA</sequence>
<protein>
    <recommendedName>
        <fullName evidence="3">Copia protein</fullName>
    </recommendedName>
</protein>
<reference evidence="1" key="1">
    <citation type="submission" date="2018-05" db="EMBL/GenBank/DDBJ databases">
        <title>Draft genome of Mucuna pruriens seed.</title>
        <authorList>
            <person name="Nnadi N.E."/>
            <person name="Vos R."/>
            <person name="Hasami M.H."/>
            <person name="Devisetty U.K."/>
            <person name="Aguiy J.C."/>
        </authorList>
    </citation>
    <scope>NUCLEOTIDE SEQUENCE [LARGE SCALE GENOMIC DNA]</scope>
    <source>
        <strain evidence="1">JCA_2017</strain>
    </source>
</reference>
<comment type="caution">
    <text evidence="1">The sequence shown here is derived from an EMBL/GenBank/DDBJ whole genome shotgun (WGS) entry which is preliminary data.</text>
</comment>
<evidence type="ECO:0000313" key="1">
    <source>
        <dbReference type="EMBL" id="RDX90071.1"/>
    </source>
</evidence>
<feature type="non-terminal residue" evidence="1">
    <location>
        <position position="1"/>
    </location>
</feature>
<dbReference type="EMBL" id="QJKJ01005502">
    <property type="protein sequence ID" value="RDX90071.1"/>
    <property type="molecule type" value="Genomic_DNA"/>
</dbReference>
<dbReference type="PANTHER" id="PTHR11439">
    <property type="entry name" value="GAG-POL-RELATED RETROTRANSPOSON"/>
    <property type="match status" value="1"/>
</dbReference>
<name>A0A371GHP4_MUCPR</name>
<organism evidence="1 2">
    <name type="scientific">Mucuna pruriens</name>
    <name type="common">Velvet bean</name>
    <name type="synonym">Dolichos pruriens</name>
    <dbReference type="NCBI Taxonomy" id="157652"/>
    <lineage>
        <taxon>Eukaryota</taxon>
        <taxon>Viridiplantae</taxon>
        <taxon>Streptophyta</taxon>
        <taxon>Embryophyta</taxon>
        <taxon>Tracheophyta</taxon>
        <taxon>Spermatophyta</taxon>
        <taxon>Magnoliopsida</taxon>
        <taxon>eudicotyledons</taxon>
        <taxon>Gunneridae</taxon>
        <taxon>Pentapetalae</taxon>
        <taxon>rosids</taxon>
        <taxon>fabids</taxon>
        <taxon>Fabales</taxon>
        <taxon>Fabaceae</taxon>
        <taxon>Papilionoideae</taxon>
        <taxon>50 kb inversion clade</taxon>
        <taxon>NPAAA clade</taxon>
        <taxon>indigoferoid/millettioid clade</taxon>
        <taxon>Phaseoleae</taxon>
        <taxon>Mucuna</taxon>
    </lineage>
</organism>
<proteinExistence type="predicted"/>
<evidence type="ECO:0008006" key="3">
    <source>
        <dbReference type="Google" id="ProtNLM"/>
    </source>
</evidence>
<dbReference type="AlphaFoldDB" id="A0A371GHP4"/>
<keyword evidence="2" id="KW-1185">Reference proteome</keyword>
<dbReference type="OrthoDB" id="1645289at2759"/>
<gene>
    <name evidence="1" type="ORF">CR513_28109</name>
</gene>
<accession>A0A371GHP4</accession>